<evidence type="ECO:0000259" key="2">
    <source>
        <dbReference type="PROSITE" id="PS50280"/>
    </source>
</evidence>
<dbReference type="PROSITE" id="PS50280">
    <property type="entry name" value="SET"/>
    <property type="match status" value="1"/>
</dbReference>
<dbReference type="OrthoDB" id="5792673at2759"/>
<proteinExistence type="predicted"/>
<dbReference type="SUPFAM" id="SSF82199">
    <property type="entry name" value="SET domain"/>
    <property type="match status" value="1"/>
</dbReference>
<dbReference type="HOGENOM" id="CLU_054608_0_1_1"/>
<name>A0A0D1WDW4_9EURO</name>
<protein>
    <recommendedName>
        <fullName evidence="2">SET domain-containing protein</fullName>
    </recommendedName>
</protein>
<gene>
    <name evidence="3" type="ORF">PV11_02539</name>
</gene>
<feature type="compositionally biased region" description="Pro residues" evidence="1">
    <location>
        <begin position="34"/>
        <end position="50"/>
    </location>
</feature>
<evidence type="ECO:0000256" key="1">
    <source>
        <dbReference type="SAM" id="MobiDB-lite"/>
    </source>
</evidence>
<dbReference type="Proteomes" id="UP000053599">
    <property type="component" value="Unassembled WGS sequence"/>
</dbReference>
<sequence length="206" mass="22341">MPPSVILPKNWPQDITFLTALHIQPPLTSTSLEVPPPTNLPIIKSPPTPNPLVRITPITTPSHPANGQNGLFALRPLQPSSFIILYLGTLHPSSTADPTSNYDLSLDRDLDLSIDATHCGNEARFINDYRGIRSEGPNAEFRDCLVETTKGKFERRIGVFVLSAGKAGKRSNGIAKGSEIVVSYGKGFWTARTGNESEDQHQGDGS</sequence>
<feature type="domain" description="SET" evidence="2">
    <location>
        <begin position="51"/>
        <end position="185"/>
    </location>
</feature>
<evidence type="ECO:0000313" key="4">
    <source>
        <dbReference type="Proteomes" id="UP000053599"/>
    </source>
</evidence>
<dbReference type="STRING" id="1016849.A0A0D1WDW4"/>
<accession>A0A0D1WDW4</accession>
<dbReference type="Gene3D" id="2.170.270.10">
    <property type="entry name" value="SET domain"/>
    <property type="match status" value="1"/>
</dbReference>
<feature type="region of interest" description="Disordered" evidence="1">
    <location>
        <begin position="28"/>
        <end position="51"/>
    </location>
</feature>
<dbReference type="InterPro" id="IPR001214">
    <property type="entry name" value="SET_dom"/>
</dbReference>
<organism evidence="3 4">
    <name type="scientific">Exophiala sideris</name>
    <dbReference type="NCBI Taxonomy" id="1016849"/>
    <lineage>
        <taxon>Eukaryota</taxon>
        <taxon>Fungi</taxon>
        <taxon>Dikarya</taxon>
        <taxon>Ascomycota</taxon>
        <taxon>Pezizomycotina</taxon>
        <taxon>Eurotiomycetes</taxon>
        <taxon>Chaetothyriomycetidae</taxon>
        <taxon>Chaetothyriales</taxon>
        <taxon>Herpotrichiellaceae</taxon>
        <taxon>Exophiala</taxon>
    </lineage>
</organism>
<reference evidence="3 4" key="1">
    <citation type="submission" date="2015-01" db="EMBL/GenBank/DDBJ databases">
        <title>The Genome Sequence of Exophiala sideris CBS121828.</title>
        <authorList>
            <consortium name="The Broad Institute Genomics Platform"/>
            <person name="Cuomo C."/>
            <person name="de Hoog S."/>
            <person name="Gorbushina A."/>
            <person name="Stielow B."/>
            <person name="Teixiera M."/>
            <person name="Abouelleil A."/>
            <person name="Chapman S.B."/>
            <person name="Priest M."/>
            <person name="Young S.K."/>
            <person name="Wortman J."/>
            <person name="Nusbaum C."/>
            <person name="Birren B."/>
        </authorList>
    </citation>
    <scope>NUCLEOTIDE SEQUENCE [LARGE SCALE GENOMIC DNA]</scope>
    <source>
        <strain evidence="3 4">CBS 121828</strain>
    </source>
</reference>
<dbReference type="AlphaFoldDB" id="A0A0D1WDW4"/>
<dbReference type="EMBL" id="KN846951">
    <property type="protein sequence ID" value="KIV86965.1"/>
    <property type="molecule type" value="Genomic_DNA"/>
</dbReference>
<evidence type="ECO:0000313" key="3">
    <source>
        <dbReference type="EMBL" id="KIV86965.1"/>
    </source>
</evidence>
<dbReference type="InterPro" id="IPR046341">
    <property type="entry name" value="SET_dom_sf"/>
</dbReference>